<feature type="region of interest" description="Disordered" evidence="1">
    <location>
        <begin position="339"/>
        <end position="396"/>
    </location>
</feature>
<dbReference type="Proteomes" id="UP001626550">
    <property type="component" value="Unassembled WGS sequence"/>
</dbReference>
<dbReference type="EMBL" id="JBJKFK010000342">
    <property type="protein sequence ID" value="KAL3317704.1"/>
    <property type="molecule type" value="Genomic_DNA"/>
</dbReference>
<sequence length="396" mass="45480">MILHCSARVLTAQQVSALVDCIDVELSREGGDCASVLYLLHAVLTQRLRDPRDPLTKTKVKEGTDFFGLSGTLDLNRLAEKLVIKPVTKQEPEQGMRLSDLVTNRVHHLTLQAPHTSVRRIARKCLIAYLINYPITTKDLHRILETFLVHLQVANTPTQLRESAVQFLRDFVRELTPKRLCESELDETILLTVATSIQRETHATLRLKMVNLLRMLFQALPDGRALQRFEEYLVPFLQARTLSKMSVRLLALQLIPAVLDTHQTLAVSARYEQLFKILLTSVIPQTITRVKMLRFTHPHLFRQQRDALPDQDQENEFGTDQEWLSDIRDARLATQMQADDLEEEQKSDWEEENETEDEMEDQSEYQIDDVMKDACLALDDKKPEMQSSVSHASDCV</sequence>
<protein>
    <submittedName>
        <fullName evidence="2">Uncharacterized protein</fullName>
    </submittedName>
</protein>
<keyword evidence="3" id="KW-1185">Reference proteome</keyword>
<evidence type="ECO:0000313" key="3">
    <source>
        <dbReference type="Proteomes" id="UP001626550"/>
    </source>
</evidence>
<dbReference type="InterPro" id="IPR016024">
    <property type="entry name" value="ARM-type_fold"/>
</dbReference>
<feature type="compositionally biased region" description="Polar residues" evidence="1">
    <location>
        <begin position="385"/>
        <end position="396"/>
    </location>
</feature>
<reference evidence="2 3" key="1">
    <citation type="submission" date="2024-11" db="EMBL/GenBank/DDBJ databases">
        <title>Adaptive evolution of stress response genes in parasites aligns with host niche diversity.</title>
        <authorList>
            <person name="Hahn C."/>
            <person name="Resl P."/>
        </authorList>
    </citation>
    <scope>NUCLEOTIDE SEQUENCE [LARGE SCALE GENOMIC DNA]</scope>
    <source>
        <strain evidence="2">EGGRZ-B1_66</strain>
        <tissue evidence="2">Body</tissue>
    </source>
</reference>
<comment type="caution">
    <text evidence="2">The sequence shown here is derived from an EMBL/GenBank/DDBJ whole genome shotgun (WGS) entry which is preliminary data.</text>
</comment>
<dbReference type="AlphaFoldDB" id="A0ABD2QDW6"/>
<evidence type="ECO:0000256" key="1">
    <source>
        <dbReference type="SAM" id="MobiDB-lite"/>
    </source>
</evidence>
<accession>A0ABD2QDW6</accession>
<dbReference type="SUPFAM" id="SSF48371">
    <property type="entry name" value="ARM repeat"/>
    <property type="match status" value="1"/>
</dbReference>
<organism evidence="2 3">
    <name type="scientific">Cichlidogyrus casuarinus</name>
    <dbReference type="NCBI Taxonomy" id="1844966"/>
    <lineage>
        <taxon>Eukaryota</taxon>
        <taxon>Metazoa</taxon>
        <taxon>Spiralia</taxon>
        <taxon>Lophotrochozoa</taxon>
        <taxon>Platyhelminthes</taxon>
        <taxon>Monogenea</taxon>
        <taxon>Monopisthocotylea</taxon>
        <taxon>Dactylogyridea</taxon>
        <taxon>Ancyrocephalidae</taxon>
        <taxon>Cichlidogyrus</taxon>
    </lineage>
</organism>
<gene>
    <name evidence="2" type="ORF">Ciccas_003635</name>
</gene>
<evidence type="ECO:0000313" key="2">
    <source>
        <dbReference type="EMBL" id="KAL3317704.1"/>
    </source>
</evidence>
<feature type="compositionally biased region" description="Acidic residues" evidence="1">
    <location>
        <begin position="339"/>
        <end position="367"/>
    </location>
</feature>
<name>A0ABD2QDW6_9PLAT</name>
<proteinExistence type="predicted"/>